<dbReference type="EMBL" id="JAAXOU010000285">
    <property type="protein sequence ID" value="NKY16130.1"/>
    <property type="molecule type" value="Genomic_DNA"/>
</dbReference>
<sequence length="873" mass="92246">MSPHDRSVDQIVFRWDTDNLSGTTGFGPVACSCAPERADAVFRVAAPLLRATGEATAPALLRLENGDRVLLVHRAPWREAGGRAGTVCHALMGPAALLDPATCLGLHPWSWEGGDLPLAEVRGTLPPVPESALLPAADAGTRLLSGGLAGVRHELVGAVAEFLRHPKAGFTFLDPSGGAAHRVLWGLHGLFGGQTARRWTFATHDTVESDLLRFVFVSRWTGEASGSGARRRADPVERCGDRAESVAERLVRHHLRDEYEVGAALRRAVEHHRATRGGPVTWLALAEAALSGPPPLDRPSDRIPPRPSERPPDRVPSRPAAPPSPRTTPAAVPRQGPPVPVAAPEWPAPPEGRPRTRRWPGGGSPRRRGPADGELLDALRAGTGGYEALTALMREVADRWPSWNRERRAALCAVLLDQELFVTDRAGALGAADEVRAANAASLYRWAVRPLLDDPALSARVTDLLPRLSTSPHRAARAAVRRITQNPSPGLPEPTWQALLRAATRPPRDVGGPGDHPHRPAGRPAEAGRPVRADTPDPGRAPGYGRAPGAPPYEDRPGAAWEDRAEEGRLGGGDRRREDRSGSGRSGGTAPGEDRFRDDRFQVVRPRDGRPGDARSREGRPHGDRPRGGRSPEDCPGESRFREGHPREDRPREGRGGEEPAGPGRPYEVGPRRGGGAGPAGPDRLRTDGTWTGAGRSPDAPHRPGEGWAEPGTDDRPLGRHLAPRPEDAAPPPSATGADPGVGPQGIGAGPRDAGAGPRDTGVGPRDAGAGPRHVGAAPGDTGDAFRRPGIDYGTTGRRTTDHGTTDHRTTDHETTGTDRRTTDPGTVGHQTTDAHPGTTGHRTADADHRDAAGARPQAGAPGGGSGTGPTTR</sequence>
<dbReference type="AlphaFoldDB" id="A0AA44DH13"/>
<feature type="non-terminal residue" evidence="2">
    <location>
        <position position="873"/>
    </location>
</feature>
<feature type="compositionally biased region" description="Gly residues" evidence="1">
    <location>
        <begin position="861"/>
        <end position="873"/>
    </location>
</feature>
<feature type="compositionally biased region" description="Basic and acidic residues" evidence="1">
    <location>
        <begin position="799"/>
        <end position="823"/>
    </location>
</feature>
<feature type="compositionally biased region" description="Basic and acidic residues" evidence="1">
    <location>
        <begin position="592"/>
        <end position="658"/>
    </location>
</feature>
<evidence type="ECO:0000256" key="1">
    <source>
        <dbReference type="SAM" id="MobiDB-lite"/>
    </source>
</evidence>
<accession>A0AA44DH13</accession>
<gene>
    <name evidence="2" type="ORF">HGA06_18930</name>
</gene>
<proteinExistence type="predicted"/>
<protein>
    <submittedName>
        <fullName evidence="2">Uncharacterized protein</fullName>
    </submittedName>
</protein>
<organism evidence="2 3">
    <name type="scientific">Streptomyces somaliensis (strain ATCC 33201 / DSM 40738 / JCM 12659 / KCTC 9044 / NCTC 11332 / NRRL B-12077 / IP 733)</name>
    <dbReference type="NCBI Taxonomy" id="1134445"/>
    <lineage>
        <taxon>Bacteria</taxon>
        <taxon>Bacillati</taxon>
        <taxon>Actinomycetota</taxon>
        <taxon>Actinomycetes</taxon>
        <taxon>Kitasatosporales</taxon>
        <taxon>Streptomycetaceae</taxon>
        <taxon>Streptomyces</taxon>
    </lineage>
</organism>
<feature type="compositionally biased region" description="Pro residues" evidence="1">
    <location>
        <begin position="335"/>
        <end position="351"/>
    </location>
</feature>
<feature type="region of interest" description="Disordered" evidence="1">
    <location>
        <begin position="290"/>
        <end position="373"/>
    </location>
</feature>
<feature type="compositionally biased region" description="Basic and acidic residues" evidence="1">
    <location>
        <begin position="713"/>
        <end position="728"/>
    </location>
</feature>
<feature type="compositionally biased region" description="Basic and acidic residues" evidence="1">
    <location>
        <begin position="298"/>
        <end position="316"/>
    </location>
</feature>
<evidence type="ECO:0000313" key="2">
    <source>
        <dbReference type="EMBL" id="NKY16130.1"/>
    </source>
</evidence>
<feature type="region of interest" description="Disordered" evidence="1">
    <location>
        <begin position="505"/>
        <end position="873"/>
    </location>
</feature>
<keyword evidence="3" id="KW-1185">Reference proteome</keyword>
<dbReference type="Proteomes" id="UP000570003">
    <property type="component" value="Unassembled WGS sequence"/>
</dbReference>
<comment type="caution">
    <text evidence="2">The sequence shown here is derived from an EMBL/GenBank/DDBJ whole genome shotgun (WGS) entry which is preliminary data.</text>
</comment>
<feature type="compositionally biased region" description="Basic and acidic residues" evidence="1">
    <location>
        <begin position="843"/>
        <end position="853"/>
    </location>
</feature>
<evidence type="ECO:0000313" key="3">
    <source>
        <dbReference type="Proteomes" id="UP000570003"/>
    </source>
</evidence>
<feature type="compositionally biased region" description="Low complexity" evidence="1">
    <location>
        <begin position="750"/>
        <end position="760"/>
    </location>
</feature>
<name>A0AA44DH13_STRE0</name>
<reference evidence="2 3" key="1">
    <citation type="submission" date="2020-04" db="EMBL/GenBank/DDBJ databases">
        <title>MicrobeNet Type strains.</title>
        <authorList>
            <person name="Nicholson A.C."/>
        </authorList>
    </citation>
    <scope>NUCLEOTIDE SEQUENCE [LARGE SCALE GENOMIC DNA]</scope>
    <source>
        <strain evidence="2 3">DSM 40738</strain>
    </source>
</reference>
<dbReference type="PROSITE" id="PS51257">
    <property type="entry name" value="PROKAR_LIPOPROTEIN"/>
    <property type="match status" value="1"/>
</dbReference>
<feature type="compositionally biased region" description="Low complexity" evidence="1">
    <location>
        <begin position="538"/>
        <end position="548"/>
    </location>
</feature>
<feature type="compositionally biased region" description="Basic and acidic residues" evidence="1">
    <location>
        <begin position="553"/>
        <end position="582"/>
    </location>
</feature>